<dbReference type="SUPFAM" id="SSF56349">
    <property type="entry name" value="DNA breaking-rejoining enzymes"/>
    <property type="match status" value="1"/>
</dbReference>
<dbReference type="AlphaFoldDB" id="A0A951QIY3"/>
<keyword evidence="2" id="KW-0175">Coiled coil</keyword>
<evidence type="ECO:0000313" key="5">
    <source>
        <dbReference type="EMBL" id="MBW4667309.1"/>
    </source>
</evidence>
<comment type="caution">
    <text evidence="5">The sequence shown here is derived from an EMBL/GenBank/DDBJ whole genome shotgun (WGS) entry which is preliminary data.</text>
</comment>
<evidence type="ECO:0000259" key="4">
    <source>
        <dbReference type="PROSITE" id="PS51898"/>
    </source>
</evidence>
<evidence type="ECO:0000256" key="3">
    <source>
        <dbReference type="SAM" id="MobiDB-lite"/>
    </source>
</evidence>
<dbReference type="CDD" id="cd00796">
    <property type="entry name" value="INT_Rci_Hp1_C"/>
    <property type="match status" value="1"/>
</dbReference>
<dbReference type="InterPro" id="IPR011010">
    <property type="entry name" value="DNA_brk_join_enz"/>
</dbReference>
<reference evidence="5" key="2">
    <citation type="journal article" date="2022" name="Microbiol. Resour. Announc.">
        <title>Metagenome Sequencing to Explore Phylogenomics of Terrestrial Cyanobacteria.</title>
        <authorList>
            <person name="Ward R.D."/>
            <person name="Stajich J.E."/>
            <person name="Johansen J.R."/>
            <person name="Huntemann M."/>
            <person name="Clum A."/>
            <person name="Foster B."/>
            <person name="Foster B."/>
            <person name="Roux S."/>
            <person name="Palaniappan K."/>
            <person name="Varghese N."/>
            <person name="Mukherjee S."/>
            <person name="Reddy T.B.K."/>
            <person name="Daum C."/>
            <person name="Copeland A."/>
            <person name="Chen I.A."/>
            <person name="Ivanova N.N."/>
            <person name="Kyrpides N.C."/>
            <person name="Shapiro N."/>
            <person name="Eloe-Fadrosh E.A."/>
            <person name="Pietrasiak N."/>
        </authorList>
    </citation>
    <scope>NUCLEOTIDE SEQUENCE</scope>
    <source>
        <strain evidence="5">GSE-NOS-MK-12-04C</strain>
    </source>
</reference>
<keyword evidence="1" id="KW-0233">DNA recombination</keyword>
<feature type="domain" description="Tyr recombinase" evidence="4">
    <location>
        <begin position="232"/>
        <end position="424"/>
    </location>
</feature>
<feature type="region of interest" description="Disordered" evidence="3">
    <location>
        <begin position="1"/>
        <end position="28"/>
    </location>
</feature>
<evidence type="ECO:0000256" key="1">
    <source>
        <dbReference type="ARBA" id="ARBA00023172"/>
    </source>
</evidence>
<dbReference type="InterPro" id="IPR013762">
    <property type="entry name" value="Integrase-like_cat_sf"/>
</dbReference>
<organism evidence="5 6">
    <name type="scientific">Cyanomargarita calcarea GSE-NOS-MK-12-04C</name>
    <dbReference type="NCBI Taxonomy" id="2839659"/>
    <lineage>
        <taxon>Bacteria</taxon>
        <taxon>Bacillati</taxon>
        <taxon>Cyanobacteriota</taxon>
        <taxon>Cyanophyceae</taxon>
        <taxon>Nostocales</taxon>
        <taxon>Cyanomargaritaceae</taxon>
        <taxon>Cyanomargarita</taxon>
    </lineage>
</organism>
<accession>A0A951QIY3</accession>
<gene>
    <name evidence="5" type="ORF">KME60_07670</name>
</gene>
<dbReference type="InterPro" id="IPR002104">
    <property type="entry name" value="Integrase_catalytic"/>
</dbReference>
<sequence>MESQNENRKSNNFFADFNPPSTTDGSYMGKMKKVQATENYLKSKFDEEFKSTNERLKAASIKVSLKLSGKTIQLQATLPDKPSGTKGKPWQQKISLGIPANLDGLKTAEEEAYELGRLLARKQFEWNEKYLGRKEEKEKIITFQEIYERFEEAYFQTRKKAETSKHTCYCYMDYFRRLIPLNENVTASIVKDIIDKQATESNKAAVSKTLRVAFKMFDIDIEVKAVAPPKAKERKIPTDEEIISSWGMYEIYSNSRPQTCAKKYWDNWMMWQWVYGMLATYGLRPRELFMCPDLDWWLSSKNTHHTWKVHEDTKTGRREVIPFVPEWIELFDLKAVKPIELLRNYINERKDFWSVTMIRQNCSSWFRRVSIQFDPYDLRHACAIRGHMQGIPPKAAADNLGHTTEVHLEIYQKWFGLDNRKKAFKDSFGNLSEIENLKLEIQQLKLENEYLKLELHRSRLESVPVR</sequence>
<dbReference type="EMBL" id="JAHHGZ010000006">
    <property type="protein sequence ID" value="MBW4667309.1"/>
    <property type="molecule type" value="Genomic_DNA"/>
</dbReference>
<evidence type="ECO:0000313" key="6">
    <source>
        <dbReference type="Proteomes" id="UP000729701"/>
    </source>
</evidence>
<dbReference type="PROSITE" id="PS51898">
    <property type="entry name" value="TYR_RECOMBINASE"/>
    <property type="match status" value="1"/>
</dbReference>
<reference evidence="5" key="1">
    <citation type="submission" date="2021-05" db="EMBL/GenBank/DDBJ databases">
        <authorList>
            <person name="Pietrasiak N."/>
            <person name="Ward R."/>
            <person name="Stajich J.E."/>
            <person name="Kurbessoian T."/>
        </authorList>
    </citation>
    <scope>NUCLEOTIDE SEQUENCE</scope>
    <source>
        <strain evidence="5">GSE-NOS-MK-12-04C</strain>
    </source>
</reference>
<protein>
    <submittedName>
        <fullName evidence="5">Site-specific integrase</fullName>
    </submittedName>
</protein>
<proteinExistence type="predicted"/>
<dbReference type="GO" id="GO:0003677">
    <property type="term" value="F:DNA binding"/>
    <property type="evidence" value="ECO:0007669"/>
    <property type="project" value="InterPro"/>
</dbReference>
<evidence type="ECO:0000256" key="2">
    <source>
        <dbReference type="SAM" id="Coils"/>
    </source>
</evidence>
<name>A0A951QIY3_9CYAN</name>
<feature type="coiled-coil region" evidence="2">
    <location>
        <begin position="434"/>
        <end position="461"/>
    </location>
</feature>
<dbReference type="Proteomes" id="UP000729701">
    <property type="component" value="Unassembled WGS sequence"/>
</dbReference>
<dbReference type="GO" id="GO:0006310">
    <property type="term" value="P:DNA recombination"/>
    <property type="evidence" value="ECO:0007669"/>
    <property type="project" value="UniProtKB-KW"/>
</dbReference>
<dbReference type="GO" id="GO:0015074">
    <property type="term" value="P:DNA integration"/>
    <property type="evidence" value="ECO:0007669"/>
    <property type="project" value="InterPro"/>
</dbReference>
<dbReference type="Gene3D" id="1.10.443.10">
    <property type="entry name" value="Intergrase catalytic core"/>
    <property type="match status" value="1"/>
</dbReference>